<dbReference type="RefSeq" id="WP_112114489.1">
    <property type="nucleotide sequence ID" value="NZ_PRKZ01000001.1"/>
</dbReference>
<dbReference type="PROSITE" id="PS50943">
    <property type="entry name" value="HTH_CROC1"/>
    <property type="match status" value="1"/>
</dbReference>
<dbReference type="SMART" id="SM00530">
    <property type="entry name" value="HTH_XRE"/>
    <property type="match status" value="1"/>
</dbReference>
<dbReference type="GO" id="GO:0003677">
    <property type="term" value="F:DNA binding"/>
    <property type="evidence" value="ECO:0007669"/>
    <property type="project" value="InterPro"/>
</dbReference>
<dbReference type="SUPFAM" id="SSF47413">
    <property type="entry name" value="lambda repressor-like DNA-binding domains"/>
    <property type="match status" value="1"/>
</dbReference>
<dbReference type="EMBL" id="PRKZ01000001">
    <property type="protein sequence ID" value="RAW51851.1"/>
    <property type="molecule type" value="Genomic_DNA"/>
</dbReference>
<evidence type="ECO:0000259" key="1">
    <source>
        <dbReference type="PROSITE" id="PS50943"/>
    </source>
</evidence>
<protein>
    <submittedName>
        <fullName evidence="2">Transcriptional regulator</fullName>
    </submittedName>
</protein>
<dbReference type="InterPro" id="IPR010982">
    <property type="entry name" value="Lambda_DNA-bd_dom_sf"/>
</dbReference>
<reference evidence="2 3" key="1">
    <citation type="submission" date="2018-02" db="EMBL/GenBank/DDBJ databases">
        <title>Complete genome sequencing of Faecalibacterium prausnitzii strains isolated from the human gut.</title>
        <authorList>
            <person name="Fitzgerald B.C."/>
            <person name="Shkoporov A.N."/>
            <person name="Ross P.R."/>
            <person name="Hill C."/>
        </authorList>
    </citation>
    <scope>NUCLEOTIDE SEQUENCE [LARGE SCALE GENOMIC DNA]</scope>
    <source>
        <strain evidence="2 3">APC942/8-14-2</strain>
    </source>
</reference>
<dbReference type="Pfam" id="PF01381">
    <property type="entry name" value="HTH_3"/>
    <property type="match status" value="1"/>
</dbReference>
<proteinExistence type="predicted"/>
<organism evidence="2 3">
    <name type="scientific">Faecalibacterium prausnitzii</name>
    <dbReference type="NCBI Taxonomy" id="853"/>
    <lineage>
        <taxon>Bacteria</taxon>
        <taxon>Bacillati</taxon>
        <taxon>Bacillota</taxon>
        <taxon>Clostridia</taxon>
        <taxon>Eubacteriales</taxon>
        <taxon>Oscillospiraceae</taxon>
        <taxon>Faecalibacterium</taxon>
    </lineage>
</organism>
<dbReference type="InterPro" id="IPR001387">
    <property type="entry name" value="Cro/C1-type_HTH"/>
</dbReference>
<name>A0A329TQ34_9FIRM</name>
<dbReference type="Proteomes" id="UP000251634">
    <property type="component" value="Unassembled WGS sequence"/>
</dbReference>
<evidence type="ECO:0000313" key="2">
    <source>
        <dbReference type="EMBL" id="RAW51851.1"/>
    </source>
</evidence>
<comment type="caution">
    <text evidence="2">The sequence shown here is derived from an EMBL/GenBank/DDBJ whole genome shotgun (WGS) entry which is preliminary data.</text>
</comment>
<gene>
    <name evidence="2" type="ORF">C4N25_00075</name>
</gene>
<dbReference type="AlphaFoldDB" id="A0A329TQ34"/>
<dbReference type="Gene3D" id="1.10.260.40">
    <property type="entry name" value="lambda repressor-like DNA-binding domains"/>
    <property type="match status" value="1"/>
</dbReference>
<sequence length="124" mass="14206">MDVSVGTRLRVLRKDGGLTQAQLAVLADTNQAAINRYETDRAAAPYRILVWYATYFNVSLDYIFGLCENPRGRYVCVTPEGAQEVVQCKPDWSEFVEACFTPGSELNRRLKQMILNMREEEKHK</sequence>
<feature type="domain" description="HTH cro/C1-type" evidence="1">
    <location>
        <begin position="9"/>
        <end position="63"/>
    </location>
</feature>
<evidence type="ECO:0000313" key="3">
    <source>
        <dbReference type="Proteomes" id="UP000251634"/>
    </source>
</evidence>
<dbReference type="CDD" id="cd00093">
    <property type="entry name" value="HTH_XRE"/>
    <property type="match status" value="1"/>
</dbReference>
<accession>A0A329TQ34</accession>